<dbReference type="Gene3D" id="3.40.50.2300">
    <property type="match status" value="2"/>
</dbReference>
<feature type="domain" description="Pyruvate phosphate dikinase AMP/ATP-binding" evidence="1">
    <location>
        <begin position="431"/>
        <end position="804"/>
    </location>
</feature>
<dbReference type="InterPro" id="IPR002192">
    <property type="entry name" value="PPDK_AMP/ATP-bd"/>
</dbReference>
<dbReference type="HOGENOM" id="CLU_012339_0_0_7"/>
<dbReference type="eggNOG" id="COG0574">
    <property type="taxonomic scope" value="Bacteria"/>
</dbReference>
<dbReference type="GO" id="GO:0016301">
    <property type="term" value="F:kinase activity"/>
    <property type="evidence" value="ECO:0007669"/>
    <property type="project" value="InterPro"/>
</dbReference>
<dbReference type="EMBL" id="FO203522">
    <property type="protein sequence ID" value="CCO22056.1"/>
    <property type="molecule type" value="Genomic_DNA"/>
</dbReference>
<dbReference type="PATRIC" id="fig|1121451.3.peg.65"/>
<dbReference type="STRING" id="1121451.DESAM_10075"/>
<keyword evidence="3" id="KW-1185">Reference proteome</keyword>
<dbReference type="Proteomes" id="UP000010808">
    <property type="component" value="Chromosome"/>
</dbReference>
<evidence type="ECO:0000313" key="3">
    <source>
        <dbReference type="Proteomes" id="UP000010808"/>
    </source>
</evidence>
<dbReference type="eggNOG" id="COG3706">
    <property type="taxonomic scope" value="Bacteria"/>
</dbReference>
<sequence>MDDKMTFLGGQTNKFNLYHELMQIKVRDILLISSPYDAWVMEEDSRISERIVSEYRGLNLSSPPRLTWVSNIEEALELLDVRFFDLVILMPHLTNMKCCSMGKKIKEKIPGIPVVMLAHKQVMASDEDLCEGTDRQFVWSGDAELLVAMVKNLEDLLNVEHDTKEVGIRVIIVVEDSPRYLASFLPILYKELVRQTQALLEEGLNSEHRLLTMRARPKILTARTYEQAIDLFEKYEPYILGVISDVRFPRNGKLDGNSGIDLLREIKAHRDDIPLLLASNEPENKERAATVPAYFVDKNSPELMTIVRKFVTEHLGFGDFIVRDIDGNEVKRAASLYSLERILRNIPEDVFVTHCQRNDFSRWFYARTEITLANKIRPLKGGDFPDWESHRQHLLGLIRERRMQRQQGVIVSFNPKDFDPDTDFLKIGSGSLGGKARGVAFICSMLNRNPWLHEKYKDMVIAAPRTLTIATSGFDDFMEMNDLSYLATADIDDEKVAEIFNDAFFPGWIEAQLWAYLQEVKFPLSVRSSSLLEDAQYQAYAGLYSTYMIPNDHPDLERRLQQLVAAIKLVWASTYYKAPKSFSQRVNQRTDEEKMAVIIQEVVGQRYGNHYFPAISGVGQSYNYYPFGKMKPEHGVATIALGIGKSVVDGEQCIRFSPRYPKILPQCPTLSDSLKNAQTTFYGLHMLDGEINDIHEDANLEKLNIADFENSGPVRMLASTFVPEEGRIRDTAHIPGPKVILFAPVLKHKLIPLSAVLTDVLKLAEKGMGGPVEMEFAINLFEDGRKPEFNLLQLRPMSARADLNQISISDSDVKNAVCVSSHALGNAEKNDIVDILIVRPDCFDVSKTRQIAMEISKINGQLIKQKRKYILAGPGRWGSADHWLGIPVEWPDISGVSAIIETSTESLKVEPSQGSHFFHNITTLGINYLMVLDKPGNVMNWDWFTAQPLVEEGEYVSHLRLPVPVILKVDGRSSQGVILPAKGSDDYCLLRECVY</sequence>
<dbReference type="GO" id="GO:0005524">
    <property type="term" value="F:ATP binding"/>
    <property type="evidence" value="ECO:0007669"/>
    <property type="project" value="InterPro"/>
</dbReference>
<dbReference type="KEGG" id="dhy:DESAM_10075"/>
<dbReference type="SUPFAM" id="SSF52172">
    <property type="entry name" value="CheY-like"/>
    <property type="match status" value="1"/>
</dbReference>
<evidence type="ECO:0000313" key="2">
    <source>
        <dbReference type="EMBL" id="CCO22056.1"/>
    </source>
</evidence>
<reference evidence="2 3" key="1">
    <citation type="submission" date="2012-10" db="EMBL/GenBank/DDBJ databases">
        <authorList>
            <person name="Genoscope - CEA"/>
        </authorList>
    </citation>
    <scope>NUCLEOTIDE SEQUENCE [LARGE SCALE GENOMIC DNA]</scope>
    <source>
        <strain evidence="3">AM13 / DSM 14728</strain>
    </source>
</reference>
<accession>L0R903</accession>
<organism evidence="2 3">
    <name type="scientific">Maridesulfovibrio hydrothermalis AM13 = DSM 14728</name>
    <dbReference type="NCBI Taxonomy" id="1121451"/>
    <lineage>
        <taxon>Bacteria</taxon>
        <taxon>Pseudomonadati</taxon>
        <taxon>Thermodesulfobacteriota</taxon>
        <taxon>Desulfovibrionia</taxon>
        <taxon>Desulfovibrionales</taxon>
        <taxon>Desulfovibrionaceae</taxon>
        <taxon>Maridesulfovibrio</taxon>
    </lineage>
</organism>
<name>L0R903_9BACT</name>
<dbReference type="Pfam" id="PF01326">
    <property type="entry name" value="PPDK_N"/>
    <property type="match status" value="1"/>
</dbReference>
<protein>
    <submittedName>
        <fullName evidence="2">PpsA1</fullName>
    </submittedName>
</protein>
<evidence type="ECO:0000259" key="1">
    <source>
        <dbReference type="Pfam" id="PF01326"/>
    </source>
</evidence>
<dbReference type="RefSeq" id="WP_015334666.1">
    <property type="nucleotide sequence ID" value="NC_020055.1"/>
</dbReference>
<gene>
    <name evidence="2" type="ORF">DESAM_10075</name>
</gene>
<dbReference type="InterPro" id="IPR013815">
    <property type="entry name" value="ATP_grasp_subdomain_1"/>
</dbReference>
<dbReference type="SUPFAM" id="SSF56059">
    <property type="entry name" value="Glutathione synthetase ATP-binding domain-like"/>
    <property type="match status" value="1"/>
</dbReference>
<dbReference type="Gene3D" id="3.30.1490.20">
    <property type="entry name" value="ATP-grasp fold, A domain"/>
    <property type="match status" value="1"/>
</dbReference>
<proteinExistence type="predicted"/>
<dbReference type="AlphaFoldDB" id="L0R903"/>
<dbReference type="InterPro" id="IPR011006">
    <property type="entry name" value="CheY-like_superfamily"/>
</dbReference>